<dbReference type="Proteomes" id="UP001596084">
    <property type="component" value="Unassembled WGS sequence"/>
</dbReference>
<dbReference type="NCBIfam" id="TIGR03160">
    <property type="entry name" value="cobT_DBIPRT"/>
    <property type="match status" value="1"/>
</dbReference>
<keyword evidence="6 10" id="KW-0328">Glycosyltransferase</keyword>
<dbReference type="InterPro" id="IPR017846">
    <property type="entry name" value="Nict_dMeBzImd_PRibTrfase_bact"/>
</dbReference>
<dbReference type="HAMAP" id="MF_00230">
    <property type="entry name" value="CobT"/>
    <property type="match status" value="1"/>
</dbReference>
<evidence type="ECO:0000256" key="1">
    <source>
        <dbReference type="ARBA" id="ARBA00005049"/>
    </source>
</evidence>
<protein>
    <recommendedName>
        <fullName evidence="4 10">Nicotinate-nucleotide--dimethylbenzimidazole phosphoribosyltransferase</fullName>
        <shortName evidence="10">NN:DBI PRT</shortName>
        <ecNumber evidence="3 10">2.4.2.21</ecNumber>
    </recommendedName>
    <alternativeName>
        <fullName evidence="8 10">N(1)-alpha-phosphoribosyltransferase</fullName>
    </alternativeName>
</protein>
<keyword evidence="7 10" id="KW-0808">Transferase</keyword>
<evidence type="ECO:0000256" key="5">
    <source>
        <dbReference type="ARBA" id="ARBA00022573"/>
    </source>
</evidence>
<organism evidence="12 13">
    <name type="scientific">Polaromonas jejuensis</name>
    <dbReference type="NCBI Taxonomy" id="457502"/>
    <lineage>
        <taxon>Bacteria</taxon>
        <taxon>Pseudomonadati</taxon>
        <taxon>Pseudomonadota</taxon>
        <taxon>Betaproteobacteria</taxon>
        <taxon>Burkholderiales</taxon>
        <taxon>Comamonadaceae</taxon>
        <taxon>Polaromonas</taxon>
    </lineage>
</organism>
<evidence type="ECO:0000256" key="8">
    <source>
        <dbReference type="ARBA" id="ARBA00030686"/>
    </source>
</evidence>
<dbReference type="RefSeq" id="WP_068833357.1">
    <property type="nucleotide sequence ID" value="NZ_JBHSMX010000013.1"/>
</dbReference>
<dbReference type="EC" id="2.4.2.21" evidence="3 10"/>
<comment type="function">
    <text evidence="10">Catalyzes the synthesis of alpha-ribazole-5'-phosphate from nicotinate mononucleotide (NAMN) and 5,6-dimethylbenzimidazole (DMB).</text>
</comment>
<dbReference type="PANTHER" id="PTHR43463">
    <property type="entry name" value="NICOTINATE-NUCLEOTIDE--DIMETHYLBENZIMIDAZOLE PHOSPHORIBOSYLTRANSFERASE"/>
    <property type="match status" value="1"/>
</dbReference>
<evidence type="ECO:0000256" key="7">
    <source>
        <dbReference type="ARBA" id="ARBA00022679"/>
    </source>
</evidence>
<accession>A0ABW0Q8Y8</accession>
<dbReference type="Gene3D" id="3.40.50.10210">
    <property type="match status" value="1"/>
</dbReference>
<keyword evidence="5 10" id="KW-0169">Cobalamin biosynthesis</keyword>
<dbReference type="GO" id="GO:0008939">
    <property type="term" value="F:nicotinate-nucleotide-dimethylbenzimidazole phosphoribosyltransferase activity"/>
    <property type="evidence" value="ECO:0007669"/>
    <property type="project" value="UniProtKB-EC"/>
</dbReference>
<dbReference type="Pfam" id="PF02277">
    <property type="entry name" value="DBI_PRT"/>
    <property type="match status" value="1"/>
</dbReference>
<evidence type="ECO:0000256" key="9">
    <source>
        <dbReference type="ARBA" id="ARBA00047340"/>
    </source>
</evidence>
<evidence type="ECO:0000256" key="6">
    <source>
        <dbReference type="ARBA" id="ARBA00022676"/>
    </source>
</evidence>
<evidence type="ECO:0000256" key="4">
    <source>
        <dbReference type="ARBA" id="ARBA00015486"/>
    </source>
</evidence>
<comment type="caution">
    <text evidence="12">The sequence shown here is derived from an EMBL/GenBank/DDBJ whole genome shotgun (WGS) entry which is preliminary data.</text>
</comment>
<feature type="active site" description="Proton acceptor" evidence="10">
    <location>
        <position position="318"/>
    </location>
</feature>
<dbReference type="InterPro" id="IPR023195">
    <property type="entry name" value="Nict_dMeBzImd_PRibTrfase_N"/>
</dbReference>
<evidence type="ECO:0000256" key="3">
    <source>
        <dbReference type="ARBA" id="ARBA00011991"/>
    </source>
</evidence>
<feature type="transmembrane region" description="Helical" evidence="11">
    <location>
        <begin position="232"/>
        <end position="254"/>
    </location>
</feature>
<comment type="pathway">
    <text evidence="1 10">Nucleoside biosynthesis; alpha-ribazole biosynthesis; alpha-ribazole from 5,6-dimethylbenzimidazole: step 1/2.</text>
</comment>
<proteinExistence type="inferred from homology"/>
<comment type="catalytic activity">
    <reaction evidence="9 10">
        <text>5,6-dimethylbenzimidazole + nicotinate beta-D-ribonucleotide = alpha-ribazole 5'-phosphate + nicotinate + H(+)</text>
        <dbReference type="Rhea" id="RHEA:11196"/>
        <dbReference type="ChEBI" id="CHEBI:15378"/>
        <dbReference type="ChEBI" id="CHEBI:15890"/>
        <dbReference type="ChEBI" id="CHEBI:32544"/>
        <dbReference type="ChEBI" id="CHEBI:57502"/>
        <dbReference type="ChEBI" id="CHEBI:57918"/>
        <dbReference type="EC" id="2.4.2.21"/>
    </reaction>
</comment>
<dbReference type="CDD" id="cd02439">
    <property type="entry name" value="DMB-PRT_CobT"/>
    <property type="match status" value="1"/>
</dbReference>
<evidence type="ECO:0000313" key="13">
    <source>
        <dbReference type="Proteomes" id="UP001596084"/>
    </source>
</evidence>
<dbReference type="Gene3D" id="1.10.1610.10">
    <property type="match status" value="1"/>
</dbReference>
<evidence type="ECO:0000256" key="11">
    <source>
        <dbReference type="SAM" id="Phobius"/>
    </source>
</evidence>
<sequence length="350" mass="36773">MNEQTPFRLPAIEATSNAALAARLRHKIDHKTKPLGALGALEDLALQLGLIQRQESITLREPQMVVFAADHGIAAEGVSAYPQAVTVQMVGNMLAGGAAINVFARQHGFALRVVDAGVAAELPAHPQLLPRKIGYGTKNLCQGPAMSRDQAKAALSAGMHVLQALPGNVVALGEMGIANTSPAALLLARLAGTRIEDATGRGTGLDDPQLLHKQDVLRRALARHPMSQPLDVLGVLAALGGFEIAMMAGAMLQAASERRVVLVDGFIAGAAALVAHALVPAVRDYLVFCHRSAETGHRQLLARLEAKPLLELDLRLGEGTGALLAWPLVQSAANFLNEMASFESAGVSQK</sequence>
<keyword evidence="11" id="KW-0812">Transmembrane</keyword>
<dbReference type="EMBL" id="JBHSMX010000013">
    <property type="protein sequence ID" value="MFC5521324.1"/>
    <property type="molecule type" value="Genomic_DNA"/>
</dbReference>
<evidence type="ECO:0000313" key="12">
    <source>
        <dbReference type="EMBL" id="MFC5521324.1"/>
    </source>
</evidence>
<comment type="similarity">
    <text evidence="2 10">Belongs to the CobT family.</text>
</comment>
<evidence type="ECO:0000256" key="2">
    <source>
        <dbReference type="ARBA" id="ARBA00007110"/>
    </source>
</evidence>
<dbReference type="InterPro" id="IPR036087">
    <property type="entry name" value="Nict_dMeBzImd_PRibTrfase_sf"/>
</dbReference>
<keyword evidence="11" id="KW-0472">Membrane</keyword>
<reference evidence="13" key="1">
    <citation type="journal article" date="2019" name="Int. J. Syst. Evol. Microbiol.">
        <title>The Global Catalogue of Microorganisms (GCM) 10K type strain sequencing project: providing services to taxonomists for standard genome sequencing and annotation.</title>
        <authorList>
            <consortium name="The Broad Institute Genomics Platform"/>
            <consortium name="The Broad Institute Genome Sequencing Center for Infectious Disease"/>
            <person name="Wu L."/>
            <person name="Ma J."/>
        </authorList>
    </citation>
    <scope>NUCLEOTIDE SEQUENCE [LARGE SCALE GENOMIC DNA]</scope>
    <source>
        <strain evidence="13">CGMCC 4.7277</strain>
    </source>
</reference>
<name>A0ABW0Q8Y8_9BURK</name>
<keyword evidence="13" id="KW-1185">Reference proteome</keyword>
<evidence type="ECO:0000256" key="10">
    <source>
        <dbReference type="HAMAP-Rule" id="MF_00230"/>
    </source>
</evidence>
<keyword evidence="11" id="KW-1133">Transmembrane helix</keyword>
<dbReference type="PANTHER" id="PTHR43463:SF1">
    <property type="entry name" value="NICOTINATE-NUCLEOTIDE--DIMETHYLBENZIMIDAZOLE PHOSPHORIBOSYLTRANSFERASE"/>
    <property type="match status" value="1"/>
</dbReference>
<dbReference type="NCBIfam" id="NF000996">
    <property type="entry name" value="PRK00105.1"/>
    <property type="match status" value="1"/>
</dbReference>
<gene>
    <name evidence="10 12" type="primary">cobT</name>
    <name evidence="12" type="ORF">ACFPP7_10400</name>
</gene>
<feature type="transmembrane region" description="Helical" evidence="11">
    <location>
        <begin position="260"/>
        <end position="282"/>
    </location>
</feature>
<dbReference type="SUPFAM" id="SSF52733">
    <property type="entry name" value="Nicotinate mononucleotide:5,6-dimethylbenzimidazole phosphoribosyltransferase (CobT)"/>
    <property type="match status" value="1"/>
</dbReference>
<dbReference type="InterPro" id="IPR003200">
    <property type="entry name" value="Nict_dMeBzImd_PRibTrfase"/>
</dbReference>